<comment type="caution">
    <text evidence="2">The sequence shown here is derived from an EMBL/GenBank/DDBJ whole genome shotgun (WGS) entry which is preliminary data.</text>
</comment>
<evidence type="ECO:0000313" key="3">
    <source>
        <dbReference type="Proteomes" id="UP000652761"/>
    </source>
</evidence>
<reference evidence="2" key="1">
    <citation type="submission" date="2017-07" db="EMBL/GenBank/DDBJ databases">
        <title>Taro Niue Genome Assembly and Annotation.</title>
        <authorList>
            <person name="Atibalentja N."/>
            <person name="Keating K."/>
            <person name="Fields C.J."/>
        </authorList>
    </citation>
    <scope>NUCLEOTIDE SEQUENCE</scope>
    <source>
        <strain evidence="2">Niue_2</strain>
        <tissue evidence="2">Leaf</tissue>
    </source>
</reference>
<dbReference type="AlphaFoldDB" id="A0A843TST4"/>
<feature type="non-terminal residue" evidence="2">
    <location>
        <position position="1"/>
    </location>
</feature>
<keyword evidence="3" id="KW-1185">Reference proteome</keyword>
<dbReference type="EMBL" id="NMUH01000132">
    <property type="protein sequence ID" value="MQL72503.1"/>
    <property type="molecule type" value="Genomic_DNA"/>
</dbReference>
<name>A0A843TST4_COLES</name>
<feature type="transmembrane region" description="Helical" evidence="1">
    <location>
        <begin position="91"/>
        <end position="117"/>
    </location>
</feature>
<keyword evidence="1" id="KW-0472">Membrane</keyword>
<protein>
    <submittedName>
        <fullName evidence="2">Uncharacterized protein</fullName>
    </submittedName>
</protein>
<evidence type="ECO:0000313" key="2">
    <source>
        <dbReference type="EMBL" id="MQL72503.1"/>
    </source>
</evidence>
<proteinExistence type="predicted"/>
<keyword evidence="1" id="KW-0812">Transmembrane</keyword>
<sequence>MWTLRVAVVVGGIGVDANMRMVQVLKSGWKIVERVALLNCARKRRGVVQFSWELAEGSVRARRTSHDRRPAQGRAVAVQGQYLQRCSSSSVVWLAVYFLQLYLGVCPRLLYFFSVLWKFGYINL</sequence>
<keyword evidence="1" id="KW-1133">Transmembrane helix</keyword>
<evidence type="ECO:0000256" key="1">
    <source>
        <dbReference type="SAM" id="Phobius"/>
    </source>
</evidence>
<organism evidence="2 3">
    <name type="scientific">Colocasia esculenta</name>
    <name type="common">Wild taro</name>
    <name type="synonym">Arum esculentum</name>
    <dbReference type="NCBI Taxonomy" id="4460"/>
    <lineage>
        <taxon>Eukaryota</taxon>
        <taxon>Viridiplantae</taxon>
        <taxon>Streptophyta</taxon>
        <taxon>Embryophyta</taxon>
        <taxon>Tracheophyta</taxon>
        <taxon>Spermatophyta</taxon>
        <taxon>Magnoliopsida</taxon>
        <taxon>Liliopsida</taxon>
        <taxon>Araceae</taxon>
        <taxon>Aroideae</taxon>
        <taxon>Colocasieae</taxon>
        <taxon>Colocasia</taxon>
    </lineage>
</organism>
<dbReference type="Proteomes" id="UP000652761">
    <property type="component" value="Unassembled WGS sequence"/>
</dbReference>
<accession>A0A843TST4</accession>
<gene>
    <name evidence="2" type="ORF">Taro_004840</name>
</gene>